<organism evidence="1">
    <name type="scientific">Rhizophagus irregularis (strain DAOM 181602 / DAOM 197198 / MUCL 43194)</name>
    <name type="common">Arbuscular mycorrhizal fungus</name>
    <name type="synonym">Glomus intraradices</name>
    <dbReference type="NCBI Taxonomy" id="747089"/>
    <lineage>
        <taxon>Eukaryota</taxon>
        <taxon>Fungi</taxon>
        <taxon>Fungi incertae sedis</taxon>
        <taxon>Mucoromycota</taxon>
        <taxon>Glomeromycotina</taxon>
        <taxon>Glomeromycetes</taxon>
        <taxon>Glomerales</taxon>
        <taxon>Glomeraceae</taxon>
        <taxon>Rhizophagus</taxon>
    </lineage>
</organism>
<protein>
    <submittedName>
        <fullName evidence="1">Uncharacterized protein</fullName>
    </submittedName>
</protein>
<dbReference type="AlphaFoldDB" id="U9TAB2"/>
<dbReference type="HOGENOM" id="CLU_2321579_0_0_1"/>
<dbReference type="EMBL" id="KI293545">
    <property type="protein sequence ID" value="ESA05060.1"/>
    <property type="molecule type" value="Genomic_DNA"/>
</dbReference>
<accession>U9TAB2</accession>
<name>U9TAB2_RHIID</name>
<evidence type="ECO:0000313" key="1">
    <source>
        <dbReference type="EMBL" id="ESA05060.1"/>
    </source>
</evidence>
<proteinExistence type="predicted"/>
<reference evidence="1" key="1">
    <citation type="submission" date="2013-07" db="EMBL/GenBank/DDBJ databases">
        <title>The genome of an arbuscular mycorrhizal fungus provides insights into the evolution of the oldest plant symbiosis.</title>
        <authorList>
            <consortium name="DOE Joint Genome Institute"/>
            <person name="Tisserant E."/>
            <person name="Malbreil M."/>
            <person name="Kuo A."/>
            <person name="Kohler A."/>
            <person name="Symeonidi A."/>
            <person name="Balestrini R."/>
            <person name="Charron P."/>
            <person name="Duensing N."/>
            <person name="Frei-dit-Frey N."/>
            <person name="Gianinazzi-Pearson V."/>
            <person name="Gilbert B."/>
            <person name="Handa Y."/>
            <person name="Hijri M."/>
            <person name="Kaul R."/>
            <person name="Kawaguchi M."/>
            <person name="Krajinski F."/>
            <person name="Lammers P."/>
            <person name="Lapierre D."/>
            <person name="Masclaux F.G."/>
            <person name="Murat C."/>
            <person name="Morin E."/>
            <person name="Ndikumana S."/>
            <person name="Pagni M."/>
            <person name="Petitpierre D."/>
            <person name="Requena N."/>
            <person name="Rosikiewicz P."/>
            <person name="Riley R."/>
            <person name="Saito K."/>
            <person name="San Clemente H."/>
            <person name="Shapiro H."/>
            <person name="van Tuinen D."/>
            <person name="Becard G."/>
            <person name="Bonfante P."/>
            <person name="Paszkowski U."/>
            <person name="Shachar-Hill Y."/>
            <person name="Young J.P."/>
            <person name="Sanders I.R."/>
            <person name="Henrissat B."/>
            <person name="Rensing S.A."/>
            <person name="Grigoriev I.V."/>
            <person name="Corradi N."/>
            <person name="Roux C."/>
            <person name="Martin F."/>
        </authorList>
    </citation>
    <scope>NUCLEOTIDE SEQUENCE</scope>
    <source>
        <strain evidence="1">DAOM 197198</strain>
    </source>
</reference>
<gene>
    <name evidence="1" type="ORF">GLOINDRAFT_36024</name>
</gene>
<sequence>MAIGSLAVVIIRWQISSSNSNLSGTVSSMQNSSPPKRHMKSESLMALLNRCLDPPSVELGVFGSSQRSLYANALAVLYGWQCQSKGQDKHTPLIILHPA</sequence>